<organism evidence="9 10">
    <name type="scientific">Aedoeadaptatus coxii</name>
    <dbReference type="NCBI Taxonomy" id="755172"/>
    <lineage>
        <taxon>Bacteria</taxon>
        <taxon>Bacillati</taxon>
        <taxon>Bacillota</taxon>
        <taxon>Tissierellia</taxon>
        <taxon>Tissierellales</taxon>
        <taxon>Peptoniphilaceae</taxon>
        <taxon>Aedoeadaptatus</taxon>
    </lineage>
</organism>
<dbReference type="EMBL" id="LSDG01000024">
    <property type="protein sequence ID" value="KXB66842.1"/>
    <property type="molecule type" value="Genomic_DNA"/>
</dbReference>
<keyword evidence="2 6" id="KW-0662">Pyridine nucleotide biosynthesis</keyword>
<dbReference type="SUPFAM" id="SSF55347">
    <property type="entry name" value="Glyceraldehyde-3-phosphate dehydrogenase-like, C-terminal domain"/>
    <property type="match status" value="1"/>
</dbReference>
<gene>
    <name evidence="6" type="primary">nadX</name>
    <name evidence="9" type="ORF">HMPREF1863_00894</name>
</gene>
<dbReference type="Pfam" id="PF01958">
    <property type="entry name" value="Asp_DH_C"/>
    <property type="match status" value="1"/>
</dbReference>
<dbReference type="STRING" id="755172.HMPREF1863_00894"/>
<dbReference type="GO" id="GO:0051287">
    <property type="term" value="F:NAD binding"/>
    <property type="evidence" value="ECO:0007669"/>
    <property type="project" value="UniProtKB-UniRule"/>
</dbReference>
<dbReference type="UniPathway" id="UPA00253">
    <property type="reaction ID" value="UER00456"/>
</dbReference>
<comment type="similarity">
    <text evidence="1 6">Belongs to the L-aspartate dehydrogenase family.</text>
</comment>
<comment type="catalytic activity">
    <reaction evidence="6">
        <text>L-aspartate + NAD(+) + H2O = oxaloacetate + NH4(+) + NADH + H(+)</text>
        <dbReference type="Rhea" id="RHEA:11788"/>
        <dbReference type="ChEBI" id="CHEBI:15377"/>
        <dbReference type="ChEBI" id="CHEBI:15378"/>
        <dbReference type="ChEBI" id="CHEBI:16452"/>
        <dbReference type="ChEBI" id="CHEBI:28938"/>
        <dbReference type="ChEBI" id="CHEBI:29991"/>
        <dbReference type="ChEBI" id="CHEBI:57540"/>
        <dbReference type="ChEBI" id="CHEBI:57945"/>
        <dbReference type="EC" id="1.4.1.21"/>
    </reaction>
</comment>
<dbReference type="InterPro" id="IPR002811">
    <property type="entry name" value="Asp_DH"/>
</dbReference>
<evidence type="ECO:0000256" key="3">
    <source>
        <dbReference type="ARBA" id="ARBA00022857"/>
    </source>
</evidence>
<dbReference type="Proteomes" id="UP000070442">
    <property type="component" value="Unassembled WGS sequence"/>
</dbReference>
<evidence type="ECO:0000259" key="8">
    <source>
        <dbReference type="Pfam" id="PF03447"/>
    </source>
</evidence>
<dbReference type="PIRSF" id="PIRSF005227">
    <property type="entry name" value="Asp_dh_NAD_syn"/>
    <property type="match status" value="1"/>
</dbReference>
<reference evidence="10" key="1">
    <citation type="submission" date="2016-01" db="EMBL/GenBank/DDBJ databases">
        <authorList>
            <person name="Mitreva M."/>
            <person name="Pepin K.H."/>
            <person name="Mihindukulasuriya K.A."/>
            <person name="Fulton R."/>
            <person name="Fronick C."/>
            <person name="O'Laughlin M."/>
            <person name="Miner T."/>
            <person name="Herter B."/>
            <person name="Rosa B.A."/>
            <person name="Cordes M."/>
            <person name="Tomlinson C."/>
            <person name="Wollam A."/>
            <person name="Palsikar V.B."/>
            <person name="Mardis E.R."/>
            <person name="Wilson R.K."/>
        </authorList>
    </citation>
    <scope>NUCLEOTIDE SEQUENCE [LARGE SCALE GENOMIC DNA]</scope>
    <source>
        <strain evidence="10">DNF00729</strain>
    </source>
</reference>
<dbReference type="SUPFAM" id="SSF51735">
    <property type="entry name" value="NAD(P)-binding Rossmann-fold domains"/>
    <property type="match status" value="1"/>
</dbReference>
<accession>A0A134AGJ7</accession>
<keyword evidence="4 6" id="KW-0560">Oxidoreductase</keyword>
<evidence type="ECO:0000313" key="10">
    <source>
        <dbReference type="Proteomes" id="UP000070442"/>
    </source>
</evidence>
<evidence type="ECO:0000259" key="7">
    <source>
        <dbReference type="Pfam" id="PF01958"/>
    </source>
</evidence>
<protein>
    <recommendedName>
        <fullName evidence="6">L-aspartate dehydrogenase</fullName>
        <ecNumber evidence="6">1.4.1.21</ecNumber>
    </recommendedName>
</protein>
<comment type="caution">
    <text evidence="9">The sequence shown here is derived from an EMBL/GenBank/DDBJ whole genome shotgun (WGS) entry which is preliminary data.</text>
</comment>
<dbReference type="PANTHER" id="PTHR31873">
    <property type="entry name" value="L-ASPARTATE DEHYDROGENASE-RELATED"/>
    <property type="match status" value="1"/>
</dbReference>
<feature type="binding site" evidence="6">
    <location>
        <position position="124"/>
    </location>
    <ligand>
        <name>NAD(+)</name>
        <dbReference type="ChEBI" id="CHEBI:57540"/>
    </ligand>
</feature>
<evidence type="ECO:0000256" key="2">
    <source>
        <dbReference type="ARBA" id="ARBA00022642"/>
    </source>
</evidence>
<dbReference type="AlphaFoldDB" id="A0A134AGJ7"/>
<keyword evidence="5 6" id="KW-0520">NAD</keyword>
<dbReference type="Gene3D" id="3.40.50.720">
    <property type="entry name" value="NAD(P)-binding Rossmann-like Domain"/>
    <property type="match status" value="1"/>
</dbReference>
<dbReference type="OrthoDB" id="1906017at2"/>
<evidence type="ECO:0000256" key="5">
    <source>
        <dbReference type="ARBA" id="ARBA00023027"/>
    </source>
</evidence>
<feature type="domain" description="Aspartate dehydrogenase" evidence="7">
    <location>
        <begin position="168"/>
        <end position="254"/>
    </location>
</feature>
<dbReference type="PANTHER" id="PTHR31873:SF6">
    <property type="entry name" value="ASPARTATE DEHYDROGENASE DOMAIN-CONTAINING PROTEIN"/>
    <property type="match status" value="1"/>
</dbReference>
<dbReference type="GO" id="GO:0009435">
    <property type="term" value="P:NAD+ biosynthetic process"/>
    <property type="evidence" value="ECO:0007669"/>
    <property type="project" value="UniProtKB-UniRule"/>
</dbReference>
<dbReference type="InterPro" id="IPR020626">
    <property type="entry name" value="Asp_DH_prok"/>
</dbReference>
<comment type="function">
    <text evidence="6">Specifically catalyzes the NAD or NADP-dependent dehydrogenation of L-aspartate to iminoaspartate.</text>
</comment>
<keyword evidence="3 6" id="KW-0521">NADP</keyword>
<dbReference type="HAMAP" id="MF_01265">
    <property type="entry name" value="NadX"/>
    <property type="match status" value="1"/>
</dbReference>
<comment type="pathway">
    <text evidence="6">Cofactor biosynthesis; NAD(+) biosynthesis; iminoaspartate from L-aspartate (dehydrogenase route): step 1/1.</text>
</comment>
<dbReference type="Pfam" id="PF03447">
    <property type="entry name" value="NAD_binding_3"/>
    <property type="match status" value="1"/>
</dbReference>
<dbReference type="GO" id="GO:0016639">
    <property type="term" value="F:oxidoreductase activity, acting on the CH-NH2 group of donors, NAD or NADP as acceptor"/>
    <property type="evidence" value="ECO:0007669"/>
    <property type="project" value="UniProtKB-UniRule"/>
</dbReference>
<dbReference type="InterPro" id="IPR036291">
    <property type="entry name" value="NAD(P)-bd_dom_sf"/>
</dbReference>
<dbReference type="InterPro" id="IPR005106">
    <property type="entry name" value="Asp/hSer_DH_NAD-bd"/>
</dbReference>
<dbReference type="GO" id="GO:0050661">
    <property type="term" value="F:NADP binding"/>
    <property type="evidence" value="ECO:0007669"/>
    <property type="project" value="UniProtKB-UniRule"/>
</dbReference>
<evidence type="ECO:0000256" key="4">
    <source>
        <dbReference type="ARBA" id="ARBA00023002"/>
    </source>
</evidence>
<name>A0A134AGJ7_9FIRM</name>
<evidence type="ECO:0000256" key="1">
    <source>
        <dbReference type="ARBA" id="ARBA00008331"/>
    </source>
</evidence>
<feature type="active site" evidence="6">
    <location>
        <position position="219"/>
    </location>
</feature>
<comment type="catalytic activity">
    <reaction evidence="6">
        <text>L-aspartate + NADP(+) + H2O = oxaloacetate + NH4(+) + NADPH + H(+)</text>
        <dbReference type="Rhea" id="RHEA:11784"/>
        <dbReference type="ChEBI" id="CHEBI:15377"/>
        <dbReference type="ChEBI" id="CHEBI:15378"/>
        <dbReference type="ChEBI" id="CHEBI:16452"/>
        <dbReference type="ChEBI" id="CHEBI:28938"/>
        <dbReference type="ChEBI" id="CHEBI:29991"/>
        <dbReference type="ChEBI" id="CHEBI:57783"/>
        <dbReference type="ChEBI" id="CHEBI:58349"/>
        <dbReference type="EC" id="1.4.1.21"/>
    </reaction>
</comment>
<feature type="binding site" evidence="6">
    <location>
        <position position="189"/>
    </location>
    <ligand>
        <name>NAD(+)</name>
        <dbReference type="ChEBI" id="CHEBI:57540"/>
    </ligand>
</feature>
<proteinExistence type="inferred from homology"/>
<dbReference type="InterPro" id="IPR011182">
    <property type="entry name" value="L-Asp_DH"/>
</dbReference>
<dbReference type="EC" id="1.4.1.21" evidence="6"/>
<sequence>MKNIAVIGYGALGKILNRALVEKLGSSYNLRGIYDSALAEKSVMVAGKSIPLYPSFDTLLEDDTDIVVEIAGVGAVKEYITPLLDGGKDVVITSVGALADEALYEHIKKTAATAGCKVHITSGAIGGFDIMRTLFLMGDTTSEIQSTKAPKSLNGAPYLKGELLPEHEKCTAFEGNAREAIAGFPKNTNVSVATGIVTNGAERTGVRLISDPESRGNTHRVTVENDKAKAVVEITSKPDPSNPKSSITAAWSVVALLENLASPIQFF</sequence>
<dbReference type="RefSeq" id="WP_068367652.1">
    <property type="nucleotide sequence ID" value="NZ_CALTYF010000017.1"/>
</dbReference>
<comment type="miscellaneous">
    <text evidence="6">The iminoaspartate product is unstable in aqueous solution and can decompose to oxaloacetate and ammonia.</text>
</comment>
<evidence type="ECO:0000256" key="6">
    <source>
        <dbReference type="HAMAP-Rule" id="MF_01265"/>
    </source>
</evidence>
<keyword evidence="10" id="KW-1185">Reference proteome</keyword>
<dbReference type="Gene3D" id="3.30.360.10">
    <property type="entry name" value="Dihydrodipicolinate Reductase, domain 2"/>
    <property type="match status" value="1"/>
</dbReference>
<dbReference type="GO" id="GO:0033735">
    <property type="term" value="F:aspartate dehydrogenase [NAD(P)+] activity"/>
    <property type="evidence" value="ECO:0007669"/>
    <property type="project" value="UniProtKB-EC"/>
</dbReference>
<feature type="domain" description="Aspartate/homoserine dehydrogenase NAD-binding" evidence="8">
    <location>
        <begin position="8"/>
        <end position="120"/>
    </location>
</feature>
<evidence type="ECO:0000313" key="9">
    <source>
        <dbReference type="EMBL" id="KXB66842.1"/>
    </source>
</evidence>
<dbReference type="PATRIC" id="fig|755172.3.peg.853"/>